<gene>
    <name evidence="1" type="ORF">WN55_01827</name>
</gene>
<proteinExistence type="predicted"/>
<evidence type="ECO:0000313" key="2">
    <source>
        <dbReference type="Proteomes" id="UP000076502"/>
    </source>
</evidence>
<name>A0A154PG38_DUFNO</name>
<dbReference type="EMBL" id="KQ434898">
    <property type="protein sequence ID" value="KZC10815.1"/>
    <property type="molecule type" value="Genomic_DNA"/>
</dbReference>
<protein>
    <submittedName>
        <fullName evidence="1">Uncharacterized protein</fullName>
    </submittedName>
</protein>
<keyword evidence="2" id="KW-1185">Reference proteome</keyword>
<dbReference type="Proteomes" id="UP000076502">
    <property type="component" value="Unassembled WGS sequence"/>
</dbReference>
<accession>A0A154PG38</accession>
<dbReference type="AlphaFoldDB" id="A0A154PG38"/>
<evidence type="ECO:0000313" key="1">
    <source>
        <dbReference type="EMBL" id="KZC10815.1"/>
    </source>
</evidence>
<sequence>MRFKNGRERRKKTKWYYKGKKIQEVREFSYLEYRLQRNGGQEAQVREREERMQPVY</sequence>
<organism evidence="1 2">
    <name type="scientific">Dufourea novaeangliae</name>
    <name type="common">Sweat bee</name>
    <dbReference type="NCBI Taxonomy" id="178035"/>
    <lineage>
        <taxon>Eukaryota</taxon>
        <taxon>Metazoa</taxon>
        <taxon>Ecdysozoa</taxon>
        <taxon>Arthropoda</taxon>
        <taxon>Hexapoda</taxon>
        <taxon>Insecta</taxon>
        <taxon>Pterygota</taxon>
        <taxon>Neoptera</taxon>
        <taxon>Endopterygota</taxon>
        <taxon>Hymenoptera</taxon>
        <taxon>Apocrita</taxon>
        <taxon>Aculeata</taxon>
        <taxon>Apoidea</taxon>
        <taxon>Anthophila</taxon>
        <taxon>Halictidae</taxon>
        <taxon>Rophitinae</taxon>
        <taxon>Dufourea</taxon>
    </lineage>
</organism>
<reference evidence="1 2" key="1">
    <citation type="submission" date="2015-07" db="EMBL/GenBank/DDBJ databases">
        <title>The genome of Dufourea novaeangliae.</title>
        <authorList>
            <person name="Pan H."/>
            <person name="Kapheim K."/>
        </authorList>
    </citation>
    <scope>NUCLEOTIDE SEQUENCE [LARGE SCALE GENOMIC DNA]</scope>
    <source>
        <strain evidence="1">0120121106</strain>
        <tissue evidence="1">Whole body</tissue>
    </source>
</reference>